<comment type="similarity">
    <text evidence="1 2">Belongs to the outer membrane factor (OMF) (TC 1.B.17) family.</text>
</comment>
<dbReference type="GO" id="GO:0015562">
    <property type="term" value="F:efflux transmembrane transporter activity"/>
    <property type="evidence" value="ECO:0007669"/>
    <property type="project" value="InterPro"/>
</dbReference>
<keyword evidence="2" id="KW-0564">Palmitate</keyword>
<dbReference type="RefSeq" id="WP_085750508.1">
    <property type="nucleotide sequence ID" value="NZ_BSPR01000014.1"/>
</dbReference>
<dbReference type="Gene3D" id="1.20.1600.10">
    <property type="entry name" value="Outer membrane efflux proteins (OEP)"/>
    <property type="match status" value="1"/>
</dbReference>
<keyword evidence="2" id="KW-0732">Signal</keyword>
<dbReference type="SUPFAM" id="SSF56954">
    <property type="entry name" value="Outer membrane efflux proteins (OEP)"/>
    <property type="match status" value="1"/>
</dbReference>
<accession>A0A1W6L7Q6</accession>
<dbReference type="InterPro" id="IPR003423">
    <property type="entry name" value="OMP_efflux"/>
</dbReference>
<dbReference type="Pfam" id="PF02321">
    <property type="entry name" value="OEP"/>
    <property type="match status" value="2"/>
</dbReference>
<keyword evidence="2" id="KW-0472">Membrane</keyword>
<evidence type="ECO:0000256" key="1">
    <source>
        <dbReference type="ARBA" id="ARBA00007613"/>
    </source>
</evidence>
<sequence>MRPARFRLLKLAPALVLAGCAIQSPPSPEALRQDALGKLDVTTPWRAGDRTPGAVPDNWLATFGDPQLDALVAEAIAHNPDLRVAAARVQQANGQLDMAKAAQRPSLSLLGTGGIKMSDMSSALTGVIALVSWELDLWGSLRYGRAAAEASLEAAQADEAFARQSLAATTAKAWIAATQTRLEAQTAAQMLQSGEQLSGLAGDRLRVGVGNAQDVATADANLNAQRDIVVQSGFAHQSAVRALELLLGRYPAAELATRDSLPTLPGPVPAGLPLQMLERRPDLVAAERRVAAAFSRLGQARVAALPSLRLTGNVGYLDSDILELKQDYDNPSAGVGGKIVMPVDISGEVAAQKTVRSAQQDEAIAQYARLALRALGDVESALAGGRMLADRERVLSQLVDDRGRTLDFTQSNYKVGRQDLRAVEQQQLGLYDARIQLLRVRADQLAQRINLHLALGGSFSPPAQAAVAPRTDHVATR</sequence>
<dbReference type="KEGG" id="rgu:A4W93_10170"/>
<proteinExistence type="inferred from homology"/>
<gene>
    <name evidence="3" type="ORF">A4W93_10170</name>
</gene>
<dbReference type="EMBL" id="CP015118">
    <property type="protein sequence ID" value="ARN20237.1"/>
    <property type="molecule type" value="Genomic_DNA"/>
</dbReference>
<dbReference type="STRING" id="946333.A4W93_10170"/>
<feature type="signal peptide" evidence="2">
    <location>
        <begin position="1"/>
        <end position="18"/>
    </location>
</feature>
<evidence type="ECO:0000313" key="3">
    <source>
        <dbReference type="EMBL" id="ARN20237.1"/>
    </source>
</evidence>
<dbReference type="PANTHER" id="PTHR30203:SF29">
    <property type="entry name" value="PROTEIN CYAE"/>
    <property type="match status" value="1"/>
</dbReference>
<organism evidence="3 4">
    <name type="scientific">Piscinibacter gummiphilus</name>
    <dbReference type="NCBI Taxonomy" id="946333"/>
    <lineage>
        <taxon>Bacteria</taxon>
        <taxon>Pseudomonadati</taxon>
        <taxon>Pseudomonadota</taxon>
        <taxon>Betaproteobacteria</taxon>
        <taxon>Burkholderiales</taxon>
        <taxon>Sphaerotilaceae</taxon>
        <taxon>Piscinibacter</taxon>
    </lineage>
</organism>
<keyword evidence="2" id="KW-0812">Transmembrane</keyword>
<reference evidence="3 4" key="1">
    <citation type="submission" date="2016-04" db="EMBL/GenBank/DDBJ databases">
        <title>Complete genome sequence of natural rubber-degrading, novel Gram-negative bacterium, Rhizobacter gummiphilus strain NS21.</title>
        <authorList>
            <person name="Tabata M."/>
            <person name="Kasai D."/>
            <person name="Fukuda M."/>
        </authorList>
    </citation>
    <scope>NUCLEOTIDE SEQUENCE [LARGE SCALE GENOMIC DNA]</scope>
    <source>
        <strain evidence="3 4">NS21</strain>
    </source>
</reference>
<dbReference type="PANTHER" id="PTHR30203">
    <property type="entry name" value="OUTER MEMBRANE CATION EFFLUX PROTEIN"/>
    <property type="match status" value="1"/>
</dbReference>
<feature type="chain" id="PRO_5041746072" evidence="2">
    <location>
        <begin position="19"/>
        <end position="477"/>
    </location>
</feature>
<dbReference type="AlphaFoldDB" id="A0A1W6L7Q6"/>
<protein>
    <submittedName>
        <fullName evidence="3">Uncharacterized protein</fullName>
    </submittedName>
</protein>
<dbReference type="Proteomes" id="UP000193427">
    <property type="component" value="Chromosome"/>
</dbReference>
<comment type="subcellular location">
    <subcellularLocation>
        <location evidence="2">Cell membrane</location>
        <topology evidence="2">Lipid-anchor</topology>
    </subcellularLocation>
</comment>
<dbReference type="Gene3D" id="2.20.200.10">
    <property type="entry name" value="Outer membrane efflux proteins (OEP)"/>
    <property type="match status" value="1"/>
</dbReference>
<dbReference type="OrthoDB" id="9770517at2"/>
<keyword evidence="2" id="KW-1134">Transmembrane beta strand</keyword>
<dbReference type="NCBIfam" id="TIGR01845">
    <property type="entry name" value="outer_NodT"/>
    <property type="match status" value="1"/>
</dbReference>
<evidence type="ECO:0000256" key="2">
    <source>
        <dbReference type="RuleBase" id="RU362097"/>
    </source>
</evidence>
<keyword evidence="2" id="KW-0449">Lipoprotein</keyword>
<evidence type="ECO:0000313" key="4">
    <source>
        <dbReference type="Proteomes" id="UP000193427"/>
    </source>
</evidence>
<keyword evidence="4" id="KW-1185">Reference proteome</keyword>
<dbReference type="InterPro" id="IPR010131">
    <property type="entry name" value="MdtP/NodT-like"/>
</dbReference>
<dbReference type="GO" id="GO:0005886">
    <property type="term" value="C:plasma membrane"/>
    <property type="evidence" value="ECO:0007669"/>
    <property type="project" value="UniProtKB-SubCell"/>
</dbReference>
<name>A0A1W6L7Q6_9BURK</name>